<gene>
    <name evidence="2" type="primary">Dana\GF11217</name>
    <name evidence="2" type="synonym">dana_GLEANR_11285</name>
    <name evidence="2" type="ORF">GF11217</name>
</gene>
<dbReference type="InterPro" id="IPR032071">
    <property type="entry name" value="DUF4806"/>
</dbReference>
<dbReference type="OrthoDB" id="7840875at2759"/>
<dbReference type="Proteomes" id="UP000007801">
    <property type="component" value="Unassembled WGS sequence"/>
</dbReference>
<organism evidence="2 3">
    <name type="scientific">Drosophila ananassae</name>
    <name type="common">Fruit fly</name>
    <dbReference type="NCBI Taxonomy" id="7217"/>
    <lineage>
        <taxon>Eukaryota</taxon>
        <taxon>Metazoa</taxon>
        <taxon>Ecdysozoa</taxon>
        <taxon>Arthropoda</taxon>
        <taxon>Hexapoda</taxon>
        <taxon>Insecta</taxon>
        <taxon>Pterygota</taxon>
        <taxon>Neoptera</taxon>
        <taxon>Endopterygota</taxon>
        <taxon>Diptera</taxon>
        <taxon>Brachycera</taxon>
        <taxon>Muscomorpha</taxon>
        <taxon>Ephydroidea</taxon>
        <taxon>Drosophilidae</taxon>
        <taxon>Drosophila</taxon>
        <taxon>Sophophora</taxon>
    </lineage>
</organism>
<dbReference type="GeneID" id="6494081"/>
<proteinExistence type="predicted"/>
<dbReference type="AlphaFoldDB" id="B3MGD3"/>
<dbReference type="KEGG" id="dan:6494081"/>
<feature type="domain" description="DUF4806" evidence="1">
    <location>
        <begin position="65"/>
        <end position="147"/>
    </location>
</feature>
<evidence type="ECO:0000313" key="3">
    <source>
        <dbReference type="Proteomes" id="UP000007801"/>
    </source>
</evidence>
<accession>B3MGD3</accession>
<evidence type="ECO:0000259" key="1">
    <source>
        <dbReference type="Pfam" id="PF16064"/>
    </source>
</evidence>
<dbReference type="EMBL" id="CH902619">
    <property type="protein sequence ID" value="EDV37836.2"/>
    <property type="molecule type" value="Genomic_DNA"/>
</dbReference>
<dbReference type="InParanoid" id="B3MGD3"/>
<sequence>MTNVDVSEFLSLNDPLHSTGDDVLEHNIRELQGKLNEILANQDEILSLLSQVSKMKHRNEPPEFESDYFPLTDATELENLDTELSHKDNIYASMMNRILRPNGQVEPLKKNWSKLFDYEILIAFNYDGVCNKESFKKFKNINKTIFEIQRSSGYTQTDYIKEIKAAFHTMKTRYHKRNYDLKRKLERALSDSE</sequence>
<protein>
    <recommendedName>
        <fullName evidence="1">DUF4806 domain-containing protein</fullName>
    </recommendedName>
</protein>
<reference evidence="2 3" key="1">
    <citation type="journal article" date="2007" name="Nature">
        <title>Evolution of genes and genomes on the Drosophila phylogeny.</title>
        <authorList>
            <consortium name="Drosophila 12 Genomes Consortium"/>
            <person name="Clark A.G."/>
            <person name="Eisen M.B."/>
            <person name="Smith D.R."/>
            <person name="Bergman C.M."/>
            <person name="Oliver B."/>
            <person name="Markow T.A."/>
            <person name="Kaufman T.C."/>
            <person name="Kellis M."/>
            <person name="Gelbart W."/>
            <person name="Iyer V.N."/>
            <person name="Pollard D.A."/>
            <person name="Sackton T.B."/>
            <person name="Larracuente A.M."/>
            <person name="Singh N.D."/>
            <person name="Abad J.P."/>
            <person name="Abt D.N."/>
            <person name="Adryan B."/>
            <person name="Aguade M."/>
            <person name="Akashi H."/>
            <person name="Anderson W.W."/>
            <person name="Aquadro C.F."/>
            <person name="Ardell D.H."/>
            <person name="Arguello R."/>
            <person name="Artieri C.G."/>
            <person name="Barbash D.A."/>
            <person name="Barker D."/>
            <person name="Barsanti P."/>
            <person name="Batterham P."/>
            <person name="Batzoglou S."/>
            <person name="Begun D."/>
            <person name="Bhutkar A."/>
            <person name="Blanco E."/>
            <person name="Bosak S.A."/>
            <person name="Bradley R.K."/>
            <person name="Brand A.D."/>
            <person name="Brent M.R."/>
            <person name="Brooks A.N."/>
            <person name="Brown R.H."/>
            <person name="Butlin R.K."/>
            <person name="Caggese C."/>
            <person name="Calvi B.R."/>
            <person name="Bernardo de Carvalho A."/>
            <person name="Caspi A."/>
            <person name="Castrezana S."/>
            <person name="Celniker S.E."/>
            <person name="Chang J.L."/>
            <person name="Chapple C."/>
            <person name="Chatterji S."/>
            <person name="Chinwalla A."/>
            <person name="Civetta A."/>
            <person name="Clifton S.W."/>
            <person name="Comeron J.M."/>
            <person name="Costello J.C."/>
            <person name="Coyne J.A."/>
            <person name="Daub J."/>
            <person name="David R.G."/>
            <person name="Delcher A.L."/>
            <person name="Delehaunty K."/>
            <person name="Do C.B."/>
            <person name="Ebling H."/>
            <person name="Edwards K."/>
            <person name="Eickbush T."/>
            <person name="Evans J.D."/>
            <person name="Filipski A."/>
            <person name="Findeiss S."/>
            <person name="Freyhult E."/>
            <person name="Fulton L."/>
            <person name="Fulton R."/>
            <person name="Garcia A.C."/>
            <person name="Gardiner A."/>
            <person name="Garfield D.A."/>
            <person name="Garvin B.E."/>
            <person name="Gibson G."/>
            <person name="Gilbert D."/>
            <person name="Gnerre S."/>
            <person name="Godfrey J."/>
            <person name="Good R."/>
            <person name="Gotea V."/>
            <person name="Gravely B."/>
            <person name="Greenberg A.J."/>
            <person name="Griffiths-Jones S."/>
            <person name="Gross S."/>
            <person name="Guigo R."/>
            <person name="Gustafson E.A."/>
            <person name="Haerty W."/>
            <person name="Hahn M.W."/>
            <person name="Halligan D.L."/>
            <person name="Halpern A.L."/>
            <person name="Halter G.M."/>
            <person name="Han M.V."/>
            <person name="Heger A."/>
            <person name="Hillier L."/>
            <person name="Hinrichs A.S."/>
            <person name="Holmes I."/>
            <person name="Hoskins R.A."/>
            <person name="Hubisz M.J."/>
            <person name="Hultmark D."/>
            <person name="Huntley M.A."/>
            <person name="Jaffe D.B."/>
            <person name="Jagadeeshan S."/>
            <person name="Jeck W.R."/>
            <person name="Johnson J."/>
            <person name="Jones C.D."/>
            <person name="Jordan W.C."/>
            <person name="Karpen G.H."/>
            <person name="Kataoka E."/>
            <person name="Keightley P.D."/>
            <person name="Kheradpour P."/>
            <person name="Kirkness E.F."/>
            <person name="Koerich L.B."/>
            <person name="Kristiansen K."/>
            <person name="Kudrna D."/>
            <person name="Kulathinal R.J."/>
            <person name="Kumar S."/>
            <person name="Kwok R."/>
            <person name="Lander E."/>
            <person name="Langley C.H."/>
            <person name="Lapoint R."/>
            <person name="Lazzaro B.P."/>
            <person name="Lee S.J."/>
            <person name="Levesque L."/>
            <person name="Li R."/>
            <person name="Lin C.F."/>
            <person name="Lin M.F."/>
            <person name="Lindblad-Toh K."/>
            <person name="Llopart A."/>
            <person name="Long M."/>
            <person name="Low L."/>
            <person name="Lozovsky E."/>
            <person name="Lu J."/>
            <person name="Luo M."/>
            <person name="Machado C.A."/>
            <person name="Makalowski W."/>
            <person name="Marzo M."/>
            <person name="Matsuda M."/>
            <person name="Matzkin L."/>
            <person name="McAllister B."/>
            <person name="McBride C.S."/>
            <person name="McKernan B."/>
            <person name="McKernan K."/>
            <person name="Mendez-Lago M."/>
            <person name="Minx P."/>
            <person name="Mollenhauer M.U."/>
            <person name="Montooth K."/>
            <person name="Mount S.M."/>
            <person name="Mu X."/>
            <person name="Myers E."/>
            <person name="Negre B."/>
            <person name="Newfeld S."/>
            <person name="Nielsen R."/>
            <person name="Noor M.A."/>
            <person name="O'Grady P."/>
            <person name="Pachter L."/>
            <person name="Papaceit M."/>
            <person name="Parisi M.J."/>
            <person name="Parisi M."/>
            <person name="Parts L."/>
            <person name="Pedersen J.S."/>
            <person name="Pesole G."/>
            <person name="Phillippy A.M."/>
            <person name="Ponting C.P."/>
            <person name="Pop M."/>
            <person name="Porcelli D."/>
            <person name="Powell J.R."/>
            <person name="Prohaska S."/>
            <person name="Pruitt K."/>
            <person name="Puig M."/>
            <person name="Quesneville H."/>
            <person name="Ram K.R."/>
            <person name="Rand D."/>
            <person name="Rasmussen M.D."/>
            <person name="Reed L.K."/>
            <person name="Reenan R."/>
            <person name="Reily A."/>
            <person name="Remington K.A."/>
            <person name="Rieger T.T."/>
            <person name="Ritchie M.G."/>
            <person name="Robin C."/>
            <person name="Rogers Y.H."/>
            <person name="Rohde C."/>
            <person name="Rozas J."/>
            <person name="Rubenfield M.J."/>
            <person name="Ruiz A."/>
            <person name="Russo S."/>
            <person name="Salzberg S.L."/>
            <person name="Sanchez-Gracia A."/>
            <person name="Saranga D.J."/>
            <person name="Sato H."/>
            <person name="Schaeffer S.W."/>
            <person name="Schatz M.C."/>
            <person name="Schlenke T."/>
            <person name="Schwartz R."/>
            <person name="Segarra C."/>
            <person name="Singh R.S."/>
            <person name="Sirot L."/>
            <person name="Sirota M."/>
            <person name="Sisneros N.B."/>
            <person name="Smith C.D."/>
            <person name="Smith T.F."/>
            <person name="Spieth J."/>
            <person name="Stage D.E."/>
            <person name="Stark A."/>
            <person name="Stephan W."/>
            <person name="Strausberg R.L."/>
            <person name="Strempel S."/>
            <person name="Sturgill D."/>
            <person name="Sutton G."/>
            <person name="Sutton G.G."/>
            <person name="Tao W."/>
            <person name="Teichmann S."/>
            <person name="Tobari Y.N."/>
            <person name="Tomimura Y."/>
            <person name="Tsolas J.M."/>
            <person name="Valente V.L."/>
            <person name="Venter E."/>
            <person name="Venter J.C."/>
            <person name="Vicario S."/>
            <person name="Vieira F.G."/>
            <person name="Vilella A.J."/>
            <person name="Villasante A."/>
            <person name="Walenz B."/>
            <person name="Wang J."/>
            <person name="Wasserman M."/>
            <person name="Watts T."/>
            <person name="Wilson D."/>
            <person name="Wilson R.K."/>
            <person name="Wing R.A."/>
            <person name="Wolfner M.F."/>
            <person name="Wong A."/>
            <person name="Wong G.K."/>
            <person name="Wu C.I."/>
            <person name="Wu G."/>
            <person name="Yamamoto D."/>
            <person name="Yang H.P."/>
            <person name="Yang S.P."/>
            <person name="Yorke J.A."/>
            <person name="Yoshida K."/>
            <person name="Zdobnov E."/>
            <person name="Zhang P."/>
            <person name="Zhang Y."/>
            <person name="Zimin A.V."/>
            <person name="Baldwin J."/>
            <person name="Abdouelleil A."/>
            <person name="Abdulkadir J."/>
            <person name="Abebe A."/>
            <person name="Abera B."/>
            <person name="Abreu J."/>
            <person name="Acer S.C."/>
            <person name="Aftuck L."/>
            <person name="Alexander A."/>
            <person name="An P."/>
            <person name="Anderson E."/>
            <person name="Anderson S."/>
            <person name="Arachi H."/>
            <person name="Azer M."/>
            <person name="Bachantsang P."/>
            <person name="Barry A."/>
            <person name="Bayul T."/>
            <person name="Berlin A."/>
            <person name="Bessette D."/>
            <person name="Bloom T."/>
            <person name="Blye J."/>
            <person name="Boguslavskiy L."/>
            <person name="Bonnet C."/>
            <person name="Boukhgalter B."/>
            <person name="Bourzgui I."/>
            <person name="Brown A."/>
            <person name="Cahill P."/>
            <person name="Channer S."/>
            <person name="Cheshatsang Y."/>
            <person name="Chuda L."/>
            <person name="Citroen M."/>
            <person name="Collymore A."/>
            <person name="Cooke P."/>
            <person name="Costello M."/>
            <person name="D'Aco K."/>
            <person name="Daza R."/>
            <person name="De Haan G."/>
            <person name="DeGray S."/>
            <person name="DeMaso C."/>
            <person name="Dhargay N."/>
            <person name="Dooley K."/>
            <person name="Dooley E."/>
            <person name="Doricent M."/>
            <person name="Dorje P."/>
            <person name="Dorjee K."/>
            <person name="Dupes A."/>
            <person name="Elong R."/>
            <person name="Falk J."/>
            <person name="Farina A."/>
            <person name="Faro S."/>
            <person name="Ferguson D."/>
            <person name="Fisher S."/>
            <person name="Foley C.D."/>
            <person name="Franke A."/>
            <person name="Friedrich D."/>
            <person name="Gadbois L."/>
            <person name="Gearin G."/>
            <person name="Gearin C.R."/>
            <person name="Giannoukos G."/>
            <person name="Goode T."/>
            <person name="Graham J."/>
            <person name="Grandbois E."/>
            <person name="Grewal S."/>
            <person name="Gyaltsen K."/>
            <person name="Hafez N."/>
            <person name="Hagos B."/>
            <person name="Hall J."/>
            <person name="Henson C."/>
            <person name="Hollinger A."/>
            <person name="Honan T."/>
            <person name="Huard M.D."/>
            <person name="Hughes L."/>
            <person name="Hurhula B."/>
            <person name="Husby M.E."/>
            <person name="Kamat A."/>
            <person name="Kanga B."/>
            <person name="Kashin S."/>
            <person name="Khazanovich D."/>
            <person name="Kisner P."/>
            <person name="Lance K."/>
            <person name="Lara M."/>
            <person name="Lee W."/>
            <person name="Lennon N."/>
            <person name="Letendre F."/>
            <person name="LeVine R."/>
            <person name="Lipovsky A."/>
            <person name="Liu X."/>
            <person name="Liu J."/>
            <person name="Liu S."/>
            <person name="Lokyitsang T."/>
            <person name="Lokyitsang Y."/>
            <person name="Lubonja R."/>
            <person name="Lui A."/>
            <person name="MacDonald P."/>
            <person name="Magnisalis V."/>
            <person name="Maru K."/>
            <person name="Matthews C."/>
            <person name="McCusker W."/>
            <person name="McDonough S."/>
            <person name="Mehta T."/>
            <person name="Meldrim J."/>
            <person name="Meneus L."/>
            <person name="Mihai O."/>
            <person name="Mihalev A."/>
            <person name="Mihova T."/>
            <person name="Mittelman R."/>
            <person name="Mlenga V."/>
            <person name="Montmayeur A."/>
            <person name="Mulrain L."/>
            <person name="Navidi A."/>
            <person name="Naylor J."/>
            <person name="Negash T."/>
            <person name="Nguyen T."/>
            <person name="Nguyen N."/>
            <person name="Nicol R."/>
            <person name="Norbu C."/>
            <person name="Norbu N."/>
            <person name="Novod N."/>
            <person name="O'Neill B."/>
            <person name="Osman S."/>
            <person name="Markiewicz E."/>
            <person name="Oyono O.L."/>
            <person name="Patti C."/>
            <person name="Phunkhang P."/>
            <person name="Pierre F."/>
            <person name="Priest M."/>
            <person name="Raghuraman S."/>
            <person name="Rege F."/>
            <person name="Reyes R."/>
            <person name="Rise C."/>
            <person name="Rogov P."/>
            <person name="Ross K."/>
            <person name="Ryan E."/>
            <person name="Settipalli S."/>
            <person name="Shea T."/>
            <person name="Sherpa N."/>
            <person name="Shi L."/>
            <person name="Shih D."/>
            <person name="Sparrow T."/>
            <person name="Spaulding J."/>
            <person name="Stalker J."/>
            <person name="Stange-Thomann N."/>
            <person name="Stavropoulos S."/>
            <person name="Stone C."/>
            <person name="Strader C."/>
            <person name="Tesfaye S."/>
            <person name="Thomson T."/>
            <person name="Thoulutsang Y."/>
            <person name="Thoulutsang D."/>
            <person name="Topham K."/>
            <person name="Topping I."/>
            <person name="Tsamla T."/>
            <person name="Vassiliev H."/>
            <person name="Vo A."/>
            <person name="Wangchuk T."/>
            <person name="Wangdi T."/>
            <person name="Weiand M."/>
            <person name="Wilkinson J."/>
            <person name="Wilson A."/>
            <person name="Yadav S."/>
            <person name="Young G."/>
            <person name="Yu Q."/>
            <person name="Zembek L."/>
            <person name="Zhong D."/>
            <person name="Zimmer A."/>
            <person name="Zwirko Z."/>
            <person name="Jaffe D.B."/>
            <person name="Alvarez P."/>
            <person name="Brockman W."/>
            <person name="Butler J."/>
            <person name="Chin C."/>
            <person name="Gnerre S."/>
            <person name="Grabherr M."/>
            <person name="Kleber M."/>
            <person name="Mauceli E."/>
            <person name="MacCallum I."/>
        </authorList>
    </citation>
    <scope>NUCLEOTIDE SEQUENCE [LARGE SCALE GENOMIC DNA]</scope>
    <source>
        <strain evidence="3">Tucson 14024-0371.13</strain>
    </source>
</reference>
<keyword evidence="3" id="KW-1185">Reference proteome</keyword>
<name>B3MGD3_DROAN</name>
<dbReference type="Pfam" id="PF16064">
    <property type="entry name" value="DUF4806"/>
    <property type="match status" value="1"/>
</dbReference>
<evidence type="ECO:0000313" key="2">
    <source>
        <dbReference type="EMBL" id="EDV37836.2"/>
    </source>
</evidence>
<dbReference type="HOGENOM" id="CLU_1779362_0_0_1"/>